<keyword evidence="12" id="KW-0670">Pyruvate</keyword>
<feature type="binding site" evidence="12">
    <location>
        <begin position="25"/>
        <end position="26"/>
    </location>
    <ligand>
        <name>phosphoenolpyruvate</name>
        <dbReference type="ChEBI" id="CHEBI:58702"/>
    </ligand>
</feature>
<evidence type="ECO:0000256" key="11">
    <source>
        <dbReference type="ARBA" id="ARBA00047527"/>
    </source>
</evidence>
<feature type="binding site" evidence="12">
    <location>
        <position position="96"/>
    </location>
    <ligand>
        <name>UDP-N-acetyl-alpha-D-glucosamine</name>
        <dbReference type="ChEBI" id="CHEBI:57705"/>
    </ligand>
</feature>
<dbReference type="AlphaFoldDB" id="A0A2H0KPX3"/>
<feature type="binding site" evidence="12">
    <location>
        <position position="333"/>
    </location>
    <ligand>
        <name>UDP-N-acetyl-alpha-D-glucosamine</name>
        <dbReference type="ChEBI" id="CHEBI:57705"/>
    </ligand>
</feature>
<evidence type="ECO:0000256" key="8">
    <source>
        <dbReference type="ARBA" id="ARBA00023306"/>
    </source>
</evidence>
<evidence type="ECO:0000256" key="4">
    <source>
        <dbReference type="ARBA" id="ARBA00022618"/>
    </source>
</evidence>
<dbReference type="PANTHER" id="PTHR43783:SF1">
    <property type="entry name" value="UDP-N-ACETYLGLUCOSAMINE 1-CARBOXYVINYLTRANSFERASE"/>
    <property type="match status" value="1"/>
</dbReference>
<dbReference type="InterPro" id="IPR005750">
    <property type="entry name" value="UDP_GlcNAc_COvinyl_MurA"/>
</dbReference>
<keyword evidence="3 12" id="KW-0963">Cytoplasm</keyword>
<evidence type="ECO:0000256" key="10">
    <source>
        <dbReference type="ARBA" id="ARBA00038367"/>
    </source>
</evidence>
<evidence type="ECO:0000256" key="2">
    <source>
        <dbReference type="ARBA" id="ARBA00004752"/>
    </source>
</evidence>
<organism evidence="14 15">
    <name type="scientific">Candidatus Portnoybacteria bacterium CG11_big_fil_rev_8_21_14_0_20_44_10</name>
    <dbReference type="NCBI Taxonomy" id="1974818"/>
    <lineage>
        <taxon>Bacteria</taxon>
        <taxon>Candidatus Portnoyibacteriota</taxon>
    </lineage>
</organism>
<dbReference type="Pfam" id="PF00275">
    <property type="entry name" value="EPSP_synthase"/>
    <property type="match status" value="1"/>
</dbReference>
<accession>A0A2H0KPX3</accession>
<dbReference type="GO" id="GO:0071555">
    <property type="term" value="P:cell wall organization"/>
    <property type="evidence" value="ECO:0007669"/>
    <property type="project" value="UniProtKB-KW"/>
</dbReference>
<dbReference type="EMBL" id="PCVN01000087">
    <property type="protein sequence ID" value="PIQ74196.1"/>
    <property type="molecule type" value="Genomic_DNA"/>
</dbReference>
<dbReference type="Gene3D" id="3.65.10.10">
    <property type="entry name" value="Enolpyruvate transferase domain"/>
    <property type="match status" value="2"/>
</dbReference>
<reference evidence="14 15" key="1">
    <citation type="submission" date="2017-09" db="EMBL/GenBank/DDBJ databases">
        <title>Depth-based differentiation of microbial function through sediment-hosted aquifers and enrichment of novel symbionts in the deep terrestrial subsurface.</title>
        <authorList>
            <person name="Probst A.J."/>
            <person name="Ladd B."/>
            <person name="Jarett J.K."/>
            <person name="Geller-Mcgrath D.E."/>
            <person name="Sieber C.M."/>
            <person name="Emerson J.B."/>
            <person name="Anantharaman K."/>
            <person name="Thomas B.C."/>
            <person name="Malmstrom R."/>
            <person name="Stieglmeier M."/>
            <person name="Klingl A."/>
            <person name="Woyke T."/>
            <person name="Ryan C.M."/>
            <person name="Banfield J.F."/>
        </authorList>
    </citation>
    <scope>NUCLEOTIDE SEQUENCE [LARGE SCALE GENOMIC DNA]</scope>
    <source>
        <strain evidence="14">CG11_big_fil_rev_8_21_14_0_20_44_10</strain>
    </source>
</reference>
<keyword evidence="4 12" id="KW-0132">Cell division</keyword>
<dbReference type="EC" id="2.5.1.7" evidence="12"/>
<evidence type="ECO:0000256" key="5">
    <source>
        <dbReference type="ARBA" id="ARBA00022679"/>
    </source>
</evidence>
<feature type="active site" description="Proton donor" evidence="12">
    <location>
        <position position="120"/>
    </location>
</feature>
<evidence type="ECO:0000256" key="6">
    <source>
        <dbReference type="ARBA" id="ARBA00022960"/>
    </source>
</evidence>
<feature type="modified residue" description="2-(S-cysteinyl)pyruvic acid O-phosphothioketal" evidence="12">
    <location>
        <position position="120"/>
    </location>
</feature>
<evidence type="ECO:0000256" key="3">
    <source>
        <dbReference type="ARBA" id="ARBA00022490"/>
    </source>
</evidence>
<dbReference type="GO" id="GO:0005737">
    <property type="term" value="C:cytoplasm"/>
    <property type="evidence" value="ECO:0007669"/>
    <property type="project" value="UniProtKB-SubCell"/>
</dbReference>
<dbReference type="GO" id="GO:0051301">
    <property type="term" value="P:cell division"/>
    <property type="evidence" value="ECO:0007669"/>
    <property type="project" value="UniProtKB-KW"/>
</dbReference>
<evidence type="ECO:0000259" key="13">
    <source>
        <dbReference type="Pfam" id="PF00275"/>
    </source>
</evidence>
<dbReference type="Proteomes" id="UP000231550">
    <property type="component" value="Unassembled WGS sequence"/>
</dbReference>
<comment type="caution">
    <text evidence="14">The sequence shown here is derived from an EMBL/GenBank/DDBJ whole genome shotgun (WGS) entry which is preliminary data.</text>
</comment>
<sequence length="425" mass="45591">MYVMPKFVVHGGKPLTGTINVCGSKNAALKALPLALMTKEVIVIKNLPEIEDVFRAGEMLRALGHSVEKRAGGAVGVKQKNSDSTTLPAELVNKFRASIMFVGPLLATRGEARFPHPGGCVIGAGTRPIDLFLGGFEKMGAVLETEDNYYRLTAKKLKGANIFFPTITVTGTESLMMTACLADGITILKNCAMEPEISALADFLNSIGAKINGAGTSTIVIRGVRKMGGGEYEIIPDRIEAGTFATMAAASNSGSVLINNCEPAHLEALWAQFDKAGVNYKLAKNSVKISPSKKIKACGIKTHEYPGFATDLQSAYTVLMTQAEGSSLIHEVIYDRRLLFSDLLTQMGANIIMADPHRVVVEGPTQLFGKKLISPDLRAGMALVIAALIAEGKTEIDNIYQIERGYEDLSGRLRQLGADVERVDS</sequence>
<name>A0A2H0KPX3_9BACT</name>
<keyword evidence="8 12" id="KW-0131">Cell cycle</keyword>
<comment type="similarity">
    <text evidence="10 12">Belongs to the EPSP synthase family. MurA subfamily.</text>
</comment>
<evidence type="ECO:0000256" key="12">
    <source>
        <dbReference type="HAMAP-Rule" id="MF_00111"/>
    </source>
</evidence>
<keyword evidence="7 12" id="KW-0573">Peptidoglycan synthesis</keyword>
<dbReference type="InterPro" id="IPR036968">
    <property type="entry name" value="Enolpyruvate_Tfrase_sf"/>
</dbReference>
<proteinExistence type="inferred from homology"/>
<evidence type="ECO:0000256" key="9">
    <source>
        <dbReference type="ARBA" id="ARBA00023316"/>
    </source>
</evidence>
<keyword evidence="9 12" id="KW-0961">Cell wall biogenesis/degradation</keyword>
<gene>
    <name evidence="12 14" type="primary">murA</name>
    <name evidence="14" type="ORF">COV85_03440</name>
</gene>
<dbReference type="NCBIfam" id="TIGR01072">
    <property type="entry name" value="murA"/>
    <property type="match status" value="1"/>
</dbReference>
<dbReference type="SUPFAM" id="SSF55205">
    <property type="entry name" value="EPT/RTPC-like"/>
    <property type="match status" value="1"/>
</dbReference>
<dbReference type="HAMAP" id="MF_00111">
    <property type="entry name" value="MurA"/>
    <property type="match status" value="1"/>
</dbReference>
<feature type="binding site" evidence="12">
    <location>
        <begin position="127"/>
        <end position="131"/>
    </location>
    <ligand>
        <name>UDP-N-acetyl-alpha-D-glucosamine</name>
        <dbReference type="ChEBI" id="CHEBI:57705"/>
    </ligand>
</feature>
<evidence type="ECO:0000256" key="1">
    <source>
        <dbReference type="ARBA" id="ARBA00004496"/>
    </source>
</evidence>
<keyword evidence="6 12" id="KW-0133">Cell shape</keyword>
<evidence type="ECO:0000313" key="15">
    <source>
        <dbReference type="Proteomes" id="UP000231550"/>
    </source>
</evidence>
<dbReference type="InterPro" id="IPR050068">
    <property type="entry name" value="MurA_subfamily"/>
</dbReference>
<dbReference type="GO" id="GO:0009252">
    <property type="term" value="P:peptidoglycan biosynthetic process"/>
    <property type="evidence" value="ECO:0007669"/>
    <property type="project" value="UniProtKB-UniRule"/>
</dbReference>
<dbReference type="GO" id="GO:0008760">
    <property type="term" value="F:UDP-N-acetylglucosamine 1-carboxyvinyltransferase activity"/>
    <property type="evidence" value="ECO:0007669"/>
    <property type="project" value="UniProtKB-UniRule"/>
</dbReference>
<dbReference type="UniPathway" id="UPA00219"/>
<dbReference type="InterPro" id="IPR001986">
    <property type="entry name" value="Enolpyruvate_Tfrase_dom"/>
</dbReference>
<comment type="caution">
    <text evidence="12">Lacks conserved residue(s) required for the propagation of feature annotation.</text>
</comment>
<evidence type="ECO:0000256" key="7">
    <source>
        <dbReference type="ARBA" id="ARBA00022984"/>
    </source>
</evidence>
<comment type="pathway">
    <text evidence="2 12">Cell wall biogenesis; peptidoglycan biosynthesis.</text>
</comment>
<dbReference type="GO" id="GO:0019277">
    <property type="term" value="P:UDP-N-acetylgalactosamine biosynthetic process"/>
    <property type="evidence" value="ECO:0007669"/>
    <property type="project" value="InterPro"/>
</dbReference>
<comment type="function">
    <text evidence="12">Cell wall formation. Adds enolpyruvyl to UDP-N-acetylglucosamine.</text>
</comment>
<dbReference type="NCBIfam" id="NF006873">
    <property type="entry name" value="PRK09369.1"/>
    <property type="match status" value="1"/>
</dbReference>
<dbReference type="PANTHER" id="PTHR43783">
    <property type="entry name" value="UDP-N-ACETYLGLUCOSAMINE 1-CARBOXYVINYLTRANSFERASE"/>
    <property type="match status" value="1"/>
</dbReference>
<comment type="catalytic activity">
    <reaction evidence="11 12">
        <text>phosphoenolpyruvate + UDP-N-acetyl-alpha-D-glucosamine = UDP-N-acetyl-3-O-(1-carboxyvinyl)-alpha-D-glucosamine + phosphate</text>
        <dbReference type="Rhea" id="RHEA:18681"/>
        <dbReference type="ChEBI" id="CHEBI:43474"/>
        <dbReference type="ChEBI" id="CHEBI:57705"/>
        <dbReference type="ChEBI" id="CHEBI:58702"/>
        <dbReference type="ChEBI" id="CHEBI:68483"/>
        <dbReference type="EC" id="2.5.1.7"/>
    </reaction>
</comment>
<dbReference type="GO" id="GO:0008360">
    <property type="term" value="P:regulation of cell shape"/>
    <property type="evidence" value="ECO:0007669"/>
    <property type="project" value="UniProtKB-KW"/>
</dbReference>
<dbReference type="InterPro" id="IPR013792">
    <property type="entry name" value="RNA3'P_cycl/enolpyr_Trfase_a/b"/>
</dbReference>
<protein>
    <recommendedName>
        <fullName evidence="12">UDP-N-acetylglucosamine 1-carboxyvinyltransferase</fullName>
        <ecNumber evidence="12">2.5.1.7</ecNumber>
    </recommendedName>
    <alternativeName>
        <fullName evidence="12">Enoylpyruvate transferase</fullName>
    </alternativeName>
    <alternativeName>
        <fullName evidence="12">UDP-N-acetylglucosamine enolpyruvyl transferase</fullName>
        <shortName evidence="12">EPT</shortName>
    </alternativeName>
</protein>
<keyword evidence="5 12" id="KW-0808">Transferase</keyword>
<feature type="domain" description="Enolpyruvate transferase" evidence="13">
    <location>
        <begin position="10"/>
        <end position="410"/>
    </location>
</feature>
<evidence type="ECO:0000313" key="14">
    <source>
        <dbReference type="EMBL" id="PIQ74196.1"/>
    </source>
</evidence>
<comment type="subcellular location">
    <subcellularLocation>
        <location evidence="1 12">Cytoplasm</location>
    </subcellularLocation>
</comment>
<feature type="binding site" evidence="12">
    <location>
        <position position="311"/>
    </location>
    <ligand>
        <name>UDP-N-acetyl-alpha-D-glucosamine</name>
        <dbReference type="ChEBI" id="CHEBI:57705"/>
    </ligand>
</feature>
<dbReference type="CDD" id="cd01555">
    <property type="entry name" value="UdpNAET"/>
    <property type="match status" value="1"/>
</dbReference>